<dbReference type="RefSeq" id="WP_286651044.1">
    <property type="nucleotide sequence ID" value="NZ_JACAGK010000016.1"/>
</dbReference>
<protein>
    <recommendedName>
        <fullName evidence="3">Substrate import-associated zinc metallohydrolase lipoprotein</fullName>
    </recommendedName>
</protein>
<accession>A0ABT7NLF2</accession>
<dbReference type="Gene3D" id="3.40.390.70">
    <property type="match status" value="1"/>
</dbReference>
<sequence>MKRLFNCILALTLGLGISSCSKDENLDVDLTKYNYDTFEKLPIDDYINTNLTVPYNIEVVYRFDRSQTDINKNISPPKIEQVQPAVDMVINGFLKVFEKVAGPTFIKTYTPKQFVLFGSHAYNSNGSVTLGTADGGRRVVLYDINNVNPNSPTDIKRRLRTIHHEFTHIVNQIVAIPPSFREVTTDHVADWTAAANTDAEALRLGFISQYSRSSFGEDFAETVAHLLIEGQAYYNQRIAASSEDGAKKLRAKQTIVEDYYKQFFNIDFKELQYEIYLMLNQTYGDQSQAFLTNLKNNRVASINFNLDSGTEYTLYGKSAAFDAVWKEVKAKLPTISNNAGRQAVSFNLVFLNENKVQLQAAYKNVAGSNFAAWYDFTITYNPDGTIKLKYIDEGLTDTGYGNGRVVIEGWRALITYLETNTFRPDWVSPTIVGYNNSMKFAGFYVAGDETNYLYGPVTLK</sequence>
<keyword evidence="2" id="KW-1185">Reference proteome</keyword>
<organism evidence="1 2">
    <name type="scientific">Sphingobacterium hotanense</name>
    <dbReference type="NCBI Taxonomy" id="649196"/>
    <lineage>
        <taxon>Bacteria</taxon>
        <taxon>Pseudomonadati</taxon>
        <taxon>Bacteroidota</taxon>
        <taxon>Sphingobacteriia</taxon>
        <taxon>Sphingobacteriales</taxon>
        <taxon>Sphingobacteriaceae</taxon>
        <taxon>Sphingobacterium</taxon>
    </lineage>
</organism>
<reference evidence="1" key="2">
    <citation type="journal article" date="2022" name="Sci. Total Environ.">
        <title>Prevalence, transmission, and molecular epidemiology of tet(X)-positive bacteria among humans, animals, and environmental niches in China: An epidemiological, and genomic-based study.</title>
        <authorList>
            <person name="Dong N."/>
            <person name="Zeng Y."/>
            <person name="Cai C."/>
            <person name="Sun C."/>
            <person name="Lu J."/>
            <person name="Liu C."/>
            <person name="Zhou H."/>
            <person name="Sun Q."/>
            <person name="Shu L."/>
            <person name="Wang H."/>
            <person name="Wang Y."/>
            <person name="Wang S."/>
            <person name="Wu C."/>
            <person name="Chan E.W."/>
            <person name="Chen G."/>
            <person name="Shen Z."/>
            <person name="Chen S."/>
            <person name="Zhang R."/>
        </authorList>
    </citation>
    <scope>NUCLEOTIDE SEQUENCE</scope>
    <source>
        <strain evidence="1">R1692</strain>
    </source>
</reference>
<dbReference type="PROSITE" id="PS51257">
    <property type="entry name" value="PROKAR_LIPOPROTEIN"/>
    <property type="match status" value="1"/>
</dbReference>
<proteinExistence type="predicted"/>
<dbReference type="NCBIfam" id="TIGR04549">
    <property type="entry name" value="LP_HExxH_w_tonB"/>
    <property type="match status" value="1"/>
</dbReference>
<dbReference type="Pfam" id="PF15890">
    <property type="entry name" value="Peptidase_Mx1"/>
    <property type="match status" value="1"/>
</dbReference>
<reference evidence="1" key="1">
    <citation type="submission" date="2020-06" db="EMBL/GenBank/DDBJ databases">
        <authorList>
            <person name="Dong N."/>
        </authorList>
    </citation>
    <scope>NUCLEOTIDE SEQUENCE</scope>
    <source>
        <strain evidence="1">R1692</strain>
    </source>
</reference>
<dbReference type="EMBL" id="JACAGK010000016">
    <property type="protein sequence ID" value="MDM1048085.1"/>
    <property type="molecule type" value="Genomic_DNA"/>
</dbReference>
<name>A0ABT7NLF2_9SPHI</name>
<dbReference type="Proteomes" id="UP001170954">
    <property type="component" value="Unassembled WGS sequence"/>
</dbReference>
<gene>
    <name evidence="1" type="ORF">HX018_07530</name>
</gene>
<dbReference type="InterPro" id="IPR030890">
    <property type="entry name" value="LP_HExxH_w_TonB"/>
</dbReference>
<evidence type="ECO:0008006" key="3">
    <source>
        <dbReference type="Google" id="ProtNLM"/>
    </source>
</evidence>
<evidence type="ECO:0000313" key="1">
    <source>
        <dbReference type="EMBL" id="MDM1048085.1"/>
    </source>
</evidence>
<evidence type="ECO:0000313" key="2">
    <source>
        <dbReference type="Proteomes" id="UP001170954"/>
    </source>
</evidence>
<comment type="caution">
    <text evidence="1">The sequence shown here is derived from an EMBL/GenBank/DDBJ whole genome shotgun (WGS) entry which is preliminary data.</text>
</comment>